<gene>
    <name evidence="7" type="ORF">SAMN02745218_01375</name>
</gene>
<feature type="binding site" evidence="5">
    <location>
        <begin position="230"/>
        <end position="233"/>
    </location>
    <ligand>
        <name>dihydroxyacetone phosphate</name>
        <dbReference type="ChEBI" id="CHEBI:57642"/>
    </ligand>
</feature>
<organism evidence="7 8">
    <name type="scientific">Desulfofundulus australicus DSM 11792</name>
    <dbReference type="NCBI Taxonomy" id="1121425"/>
    <lineage>
        <taxon>Bacteria</taxon>
        <taxon>Bacillati</taxon>
        <taxon>Bacillota</taxon>
        <taxon>Clostridia</taxon>
        <taxon>Eubacteriales</taxon>
        <taxon>Peptococcaceae</taxon>
        <taxon>Desulfofundulus</taxon>
    </lineage>
</organism>
<feature type="binding site" evidence="6">
    <location>
        <position position="104"/>
    </location>
    <ligand>
        <name>Zn(2+)</name>
        <dbReference type="ChEBI" id="CHEBI:29105"/>
        <label>2</label>
    </ligand>
</feature>
<dbReference type="InterPro" id="IPR000771">
    <property type="entry name" value="FBA_II"/>
</dbReference>
<evidence type="ECO:0000256" key="4">
    <source>
        <dbReference type="PIRSR" id="PIRSR001359-1"/>
    </source>
</evidence>
<dbReference type="NCBIfam" id="TIGR00167">
    <property type="entry name" value="cbbA"/>
    <property type="match status" value="1"/>
</dbReference>
<accession>A0A1M4YMF3</accession>
<evidence type="ECO:0000256" key="5">
    <source>
        <dbReference type="PIRSR" id="PIRSR001359-2"/>
    </source>
</evidence>
<dbReference type="PIRSF" id="PIRSF001359">
    <property type="entry name" value="F_bP_aldolase_II"/>
    <property type="match status" value="1"/>
</dbReference>
<dbReference type="InterPro" id="IPR011289">
    <property type="entry name" value="Fruc_bis_ald_class-2"/>
</dbReference>
<proteinExistence type="predicted"/>
<evidence type="ECO:0000313" key="7">
    <source>
        <dbReference type="EMBL" id="SHF06672.1"/>
    </source>
</evidence>
<evidence type="ECO:0000256" key="2">
    <source>
        <dbReference type="ARBA" id="ARBA00022833"/>
    </source>
</evidence>
<feature type="binding site" evidence="6">
    <location>
        <position position="180"/>
    </location>
    <ligand>
        <name>Zn(2+)</name>
        <dbReference type="ChEBI" id="CHEBI:29105"/>
        <label>1</label>
        <note>catalytic</note>
    </ligand>
</feature>
<dbReference type="Pfam" id="PF01116">
    <property type="entry name" value="F_bP_aldolase"/>
    <property type="match status" value="1"/>
</dbReference>
<dbReference type="RefSeq" id="WP_027355907.1">
    <property type="nucleotide sequence ID" value="NZ_FQUW01000014.1"/>
</dbReference>
<feature type="binding site" evidence="5">
    <location>
        <begin position="209"/>
        <end position="211"/>
    </location>
    <ligand>
        <name>dihydroxyacetone phosphate</name>
        <dbReference type="ChEBI" id="CHEBI:57642"/>
    </ligand>
</feature>
<dbReference type="Gene3D" id="3.20.20.70">
    <property type="entry name" value="Aldolase class I"/>
    <property type="match status" value="1"/>
</dbReference>
<dbReference type="NCBIfam" id="NF009497">
    <property type="entry name" value="PRK12857.1"/>
    <property type="match status" value="1"/>
</dbReference>
<dbReference type="GO" id="GO:0030388">
    <property type="term" value="P:fructose 1,6-bisphosphate metabolic process"/>
    <property type="evidence" value="ECO:0007669"/>
    <property type="project" value="InterPro"/>
</dbReference>
<dbReference type="Proteomes" id="UP000184196">
    <property type="component" value="Unassembled WGS sequence"/>
</dbReference>
<protein>
    <submittedName>
        <fullName evidence="7">Fructose-bisphosphate aldolase, class II</fullName>
    </submittedName>
</protein>
<dbReference type="EMBL" id="FQUW01000014">
    <property type="protein sequence ID" value="SHF06672.1"/>
    <property type="molecule type" value="Genomic_DNA"/>
</dbReference>
<dbReference type="PANTHER" id="PTHR30304:SF0">
    <property type="entry name" value="D-TAGATOSE-1,6-BISPHOSPHATE ALDOLASE SUBUNIT GATY-RELATED"/>
    <property type="match status" value="1"/>
</dbReference>
<keyword evidence="1 6" id="KW-0479">Metal-binding</keyword>
<dbReference type="InterPro" id="IPR013785">
    <property type="entry name" value="Aldolase_TIM"/>
</dbReference>
<dbReference type="GO" id="GO:0008270">
    <property type="term" value="F:zinc ion binding"/>
    <property type="evidence" value="ECO:0007669"/>
    <property type="project" value="InterPro"/>
</dbReference>
<sequence>MPLVPVSVLLKDAAAEGYAVGAFNCNNMEIVQAIVTAAEAEKAPVILQASQGAIKYAGVDYIAAMVRAAARRARVPVALHLDHGTSFDQVVCCLVAGFTSVMIDGSHLTLEQNIALTRQVVSVARPVGASVEAELGRIGGVEDDIAVDEREAFFTDPGEARYFVEQTGVDSLAVAIGTAHGRYKGRPQLDFARLARIREQVSVPLVLHGASGVPDDDLKEAIRLGVRKINIDTNIRESFVEAIRRRLAEDPREIDPRKILGPARDAAVETIREKMRVFGCSGKAKW</sequence>
<dbReference type="PROSITE" id="PS00806">
    <property type="entry name" value="ALDOLASE_CLASS_II_2"/>
    <property type="match status" value="1"/>
</dbReference>
<feature type="binding site" evidence="6">
    <location>
        <position position="134"/>
    </location>
    <ligand>
        <name>Zn(2+)</name>
        <dbReference type="ChEBI" id="CHEBI:29105"/>
        <label>2</label>
    </ligand>
</feature>
<dbReference type="InterPro" id="IPR050246">
    <property type="entry name" value="Class_II_FBP_aldolase"/>
</dbReference>
<comment type="cofactor">
    <cofactor evidence="6">
        <name>Zn(2+)</name>
        <dbReference type="ChEBI" id="CHEBI:29105"/>
    </cofactor>
    <text evidence="6">Binds 2 Zn(2+) ions per subunit. One is catalytic and the other provides a structural contribution.</text>
</comment>
<feature type="binding site" evidence="6">
    <location>
        <position position="208"/>
    </location>
    <ligand>
        <name>Zn(2+)</name>
        <dbReference type="ChEBI" id="CHEBI:29105"/>
        <label>1</label>
        <note>catalytic</note>
    </ligand>
</feature>
<evidence type="ECO:0000256" key="1">
    <source>
        <dbReference type="ARBA" id="ARBA00022723"/>
    </source>
</evidence>
<reference evidence="8" key="1">
    <citation type="submission" date="2016-11" db="EMBL/GenBank/DDBJ databases">
        <authorList>
            <person name="Varghese N."/>
            <person name="Submissions S."/>
        </authorList>
    </citation>
    <scope>NUCLEOTIDE SEQUENCE [LARGE SCALE GENOMIC DNA]</scope>
    <source>
        <strain evidence="8">DSM 11792</strain>
    </source>
</reference>
<keyword evidence="8" id="KW-1185">Reference proteome</keyword>
<keyword evidence="3" id="KW-0456">Lyase</keyword>
<dbReference type="PANTHER" id="PTHR30304">
    <property type="entry name" value="D-TAGATOSE-1,6-BISPHOSPHATE ALDOLASE"/>
    <property type="match status" value="1"/>
</dbReference>
<dbReference type="CDD" id="cd00947">
    <property type="entry name" value="TBP_aldolase_IIB"/>
    <property type="match status" value="1"/>
</dbReference>
<dbReference type="OrthoDB" id="9803995at2"/>
<evidence type="ECO:0000256" key="6">
    <source>
        <dbReference type="PIRSR" id="PIRSR001359-3"/>
    </source>
</evidence>
<evidence type="ECO:0000313" key="8">
    <source>
        <dbReference type="Proteomes" id="UP000184196"/>
    </source>
</evidence>
<feature type="binding site" evidence="5">
    <location>
        <position position="181"/>
    </location>
    <ligand>
        <name>dihydroxyacetone phosphate</name>
        <dbReference type="ChEBI" id="CHEBI:57642"/>
    </ligand>
</feature>
<dbReference type="SUPFAM" id="SSF51569">
    <property type="entry name" value="Aldolase"/>
    <property type="match status" value="1"/>
</dbReference>
<feature type="active site" description="Proton donor" evidence="4">
    <location>
        <position position="82"/>
    </location>
</feature>
<dbReference type="GO" id="GO:0006096">
    <property type="term" value="P:glycolytic process"/>
    <property type="evidence" value="ECO:0007669"/>
    <property type="project" value="InterPro"/>
</dbReference>
<feature type="binding site" evidence="6">
    <location>
        <position position="83"/>
    </location>
    <ligand>
        <name>Zn(2+)</name>
        <dbReference type="ChEBI" id="CHEBI:29105"/>
        <label>1</label>
        <note>catalytic</note>
    </ligand>
</feature>
<keyword evidence="2 6" id="KW-0862">Zinc</keyword>
<evidence type="ECO:0000256" key="3">
    <source>
        <dbReference type="ARBA" id="ARBA00023239"/>
    </source>
</evidence>
<dbReference type="AlphaFoldDB" id="A0A1M4YMF3"/>
<dbReference type="NCBIfam" id="TIGR01859">
    <property type="entry name" value="fruc_bis_ald"/>
    <property type="match status" value="1"/>
</dbReference>
<name>A0A1M4YMF3_9FIRM</name>
<dbReference type="GO" id="GO:0004332">
    <property type="term" value="F:fructose-bisphosphate aldolase activity"/>
    <property type="evidence" value="ECO:0007669"/>
    <property type="project" value="InterPro"/>
</dbReference>